<dbReference type="AlphaFoldDB" id="A0A0F9FUN7"/>
<name>A0A0F9FUN7_9ZZZZ</name>
<comment type="caution">
    <text evidence="1">The sequence shown here is derived from an EMBL/GenBank/DDBJ whole genome shotgun (WGS) entry which is preliminary data.</text>
</comment>
<organism evidence="1">
    <name type="scientific">marine sediment metagenome</name>
    <dbReference type="NCBI Taxonomy" id="412755"/>
    <lineage>
        <taxon>unclassified sequences</taxon>
        <taxon>metagenomes</taxon>
        <taxon>ecological metagenomes</taxon>
    </lineage>
</organism>
<dbReference type="EMBL" id="LAZR01022394">
    <property type="protein sequence ID" value="KKL82006.1"/>
    <property type="molecule type" value="Genomic_DNA"/>
</dbReference>
<evidence type="ECO:0000313" key="1">
    <source>
        <dbReference type="EMBL" id="KKL82006.1"/>
    </source>
</evidence>
<proteinExistence type="predicted"/>
<accession>A0A0F9FUN7</accession>
<sequence>LQTLVGMLNSTYQKSNETLKSFFDIDYLGGLVALGQIQLR</sequence>
<reference evidence="1" key="1">
    <citation type="journal article" date="2015" name="Nature">
        <title>Complex archaea that bridge the gap between prokaryotes and eukaryotes.</title>
        <authorList>
            <person name="Spang A."/>
            <person name="Saw J.H."/>
            <person name="Jorgensen S.L."/>
            <person name="Zaremba-Niedzwiedzka K."/>
            <person name="Martijn J."/>
            <person name="Lind A.E."/>
            <person name="van Eijk R."/>
            <person name="Schleper C."/>
            <person name="Guy L."/>
            <person name="Ettema T.J."/>
        </authorList>
    </citation>
    <scope>NUCLEOTIDE SEQUENCE</scope>
</reference>
<protein>
    <submittedName>
        <fullName evidence="1">Uncharacterized protein</fullName>
    </submittedName>
</protein>
<gene>
    <name evidence="1" type="ORF">LCGC14_1989100</name>
</gene>
<feature type="non-terminal residue" evidence="1">
    <location>
        <position position="1"/>
    </location>
</feature>